<evidence type="ECO:0000259" key="3">
    <source>
        <dbReference type="PROSITE" id="PS50887"/>
    </source>
</evidence>
<dbReference type="CDD" id="cd01949">
    <property type="entry name" value="GGDEF"/>
    <property type="match status" value="1"/>
</dbReference>
<dbReference type="SMART" id="SM00052">
    <property type="entry name" value="EAL"/>
    <property type="match status" value="1"/>
</dbReference>
<dbReference type="SUPFAM" id="SSF55073">
    <property type="entry name" value="Nucleotide cyclase"/>
    <property type="match status" value="1"/>
</dbReference>
<dbReference type="Proteomes" id="UP001054820">
    <property type="component" value="Chromosome"/>
</dbReference>
<sequence length="758" mass="86277">MNKNIWTVYYLILVISAIGLLGASYAKFSSVHQYFYAENEASIKLLTKSIESSLTENELLLDILGSRLLENNLYQDTQKTHQLLKQTLATKPSLAGFGLIDPNGNFISASGNINASLLPNLLNAKISREDFQKTLNSHNMVIGRSYFFAALDSWVVPLRKALRDSNGNVIAVIGTGVKLKDISRFTGFTKNENKILTVINPNNYYRVFSSDLDPSQYQEAYSQPLPRKILKSLNDLVVEKYKITLNDVPNKMPDIPMNGENYDSLTGTHVIGSLLYNSKYNLWIVLKEPSSQIRNQLIGALSLYLFIFLVIHLTLLWMVKRIHRNESQARETLEYQAEHDSLTALHNRNYLEKHFSELIQSTDEEISLLFVDLDNFKHINDTFGHSTGDKLLTLVAQRLDSFARYSQHIIRFGGDEFVIVMKGQSHHDFDIAKQIIETIAVSYLIDDLSFTIGASVGIARGKGGSCSLNHLLSHADLALYQAKTRKNWVEVFSDELELKSQKTAAIEHHLRSAIEENEIYLNYQPQLNNQTELHGVECLVRWQNSSLGFVPPDEFIKIAEEMGFMPTLGHHITRLALTEMAQLQKHLNKRFHISINASIKQFMQEQFFDDFMDCVTKSGIPPKYITIEVTESILIEDVNFILSILDQFRRKGIAISLDDFGTGYSSLSLLRELPIQELKIDKVFVDDILDDSKDASLVKNIINIANEFDIVTLAEGVETVEQFNKLRAYECDLYQGYYFSKPLAVKDLEKYIEKHNIV</sequence>
<dbReference type="EMBL" id="AP024202">
    <property type="protein sequence ID" value="BCN92227.1"/>
    <property type="molecule type" value="Genomic_DNA"/>
</dbReference>
<dbReference type="InterPro" id="IPR029787">
    <property type="entry name" value="Nucleotide_cyclase"/>
</dbReference>
<dbReference type="RefSeq" id="WP_237261933.1">
    <property type="nucleotide sequence ID" value="NZ_AP024202.1"/>
</dbReference>
<proteinExistence type="predicted"/>
<accession>A0ABN6CTF2</accession>
<dbReference type="InterPro" id="IPR000160">
    <property type="entry name" value="GGDEF_dom"/>
</dbReference>
<dbReference type="PANTHER" id="PTHR44757:SF2">
    <property type="entry name" value="BIOFILM ARCHITECTURE MAINTENANCE PROTEIN MBAA"/>
    <property type="match status" value="1"/>
</dbReference>
<dbReference type="Gene3D" id="3.30.70.270">
    <property type="match status" value="1"/>
</dbReference>
<evidence type="ECO:0000313" key="5">
    <source>
        <dbReference type="Proteomes" id="UP001054820"/>
    </source>
</evidence>
<dbReference type="PROSITE" id="PS50887">
    <property type="entry name" value="GGDEF"/>
    <property type="match status" value="1"/>
</dbReference>
<dbReference type="SUPFAM" id="SSF141868">
    <property type="entry name" value="EAL domain-like"/>
    <property type="match status" value="1"/>
</dbReference>
<dbReference type="Pfam" id="PF00563">
    <property type="entry name" value="EAL"/>
    <property type="match status" value="1"/>
</dbReference>
<dbReference type="PANTHER" id="PTHR44757">
    <property type="entry name" value="DIGUANYLATE CYCLASE DGCP"/>
    <property type="match status" value="1"/>
</dbReference>
<evidence type="ECO:0000259" key="2">
    <source>
        <dbReference type="PROSITE" id="PS50883"/>
    </source>
</evidence>
<dbReference type="SMART" id="SM00267">
    <property type="entry name" value="GGDEF"/>
    <property type="match status" value="1"/>
</dbReference>
<dbReference type="Gene3D" id="3.30.450.20">
    <property type="entry name" value="PAS domain"/>
    <property type="match status" value="1"/>
</dbReference>
<reference evidence="4" key="1">
    <citation type="journal article" date="2022" name="Arch. Microbiol.">
        <title>Thiomicrorhabdus immobilis sp. nov., a mesophilic sulfur-oxidizing bacterium isolated from sediment of a brackish lake in northern Japan.</title>
        <authorList>
            <person name="Kojima H."/>
            <person name="Mochizuki J."/>
            <person name="Kanda M."/>
            <person name="Watanabe T."/>
            <person name="Fukui M."/>
        </authorList>
    </citation>
    <scope>NUCLEOTIDE SEQUENCE</scope>
    <source>
        <strain evidence="4">Am19</strain>
    </source>
</reference>
<protein>
    <submittedName>
        <fullName evidence="4">GGDEF-domain containing protein</fullName>
    </submittedName>
</protein>
<keyword evidence="1" id="KW-1133">Transmembrane helix</keyword>
<feature type="transmembrane region" description="Helical" evidence="1">
    <location>
        <begin position="6"/>
        <end position="26"/>
    </location>
</feature>
<evidence type="ECO:0000256" key="1">
    <source>
        <dbReference type="SAM" id="Phobius"/>
    </source>
</evidence>
<dbReference type="InterPro" id="IPR043128">
    <property type="entry name" value="Rev_trsase/Diguanyl_cyclase"/>
</dbReference>
<feature type="domain" description="GGDEF" evidence="3">
    <location>
        <begin position="364"/>
        <end position="494"/>
    </location>
</feature>
<organism evidence="4 5">
    <name type="scientific">Thiomicrorhabdus immobilis</name>
    <dbReference type="NCBI Taxonomy" id="2791037"/>
    <lineage>
        <taxon>Bacteria</taxon>
        <taxon>Pseudomonadati</taxon>
        <taxon>Pseudomonadota</taxon>
        <taxon>Gammaproteobacteria</taxon>
        <taxon>Thiotrichales</taxon>
        <taxon>Piscirickettsiaceae</taxon>
        <taxon>Thiomicrorhabdus</taxon>
    </lineage>
</organism>
<keyword evidence="1" id="KW-0472">Membrane</keyword>
<name>A0ABN6CTF2_9GAMM</name>
<feature type="domain" description="EAL" evidence="2">
    <location>
        <begin position="503"/>
        <end position="756"/>
    </location>
</feature>
<dbReference type="InterPro" id="IPR035919">
    <property type="entry name" value="EAL_sf"/>
</dbReference>
<dbReference type="InterPro" id="IPR052155">
    <property type="entry name" value="Biofilm_reg_signaling"/>
</dbReference>
<gene>
    <name evidence="4" type="ORF">THMIRHAM_00120</name>
</gene>
<dbReference type="NCBIfam" id="TIGR00254">
    <property type="entry name" value="GGDEF"/>
    <property type="match status" value="1"/>
</dbReference>
<feature type="transmembrane region" description="Helical" evidence="1">
    <location>
        <begin position="297"/>
        <end position="319"/>
    </location>
</feature>
<keyword evidence="1" id="KW-0812">Transmembrane</keyword>
<keyword evidence="5" id="KW-1185">Reference proteome</keyword>
<dbReference type="InterPro" id="IPR001633">
    <property type="entry name" value="EAL_dom"/>
</dbReference>
<dbReference type="CDD" id="cd18773">
    <property type="entry name" value="PDC1_HK_sensor"/>
    <property type="match status" value="1"/>
</dbReference>
<dbReference type="Pfam" id="PF00990">
    <property type="entry name" value="GGDEF"/>
    <property type="match status" value="1"/>
</dbReference>
<dbReference type="Gene3D" id="3.20.20.450">
    <property type="entry name" value="EAL domain"/>
    <property type="match status" value="1"/>
</dbReference>
<dbReference type="PROSITE" id="PS50883">
    <property type="entry name" value="EAL"/>
    <property type="match status" value="1"/>
</dbReference>
<dbReference type="CDD" id="cd01948">
    <property type="entry name" value="EAL"/>
    <property type="match status" value="1"/>
</dbReference>
<evidence type="ECO:0000313" key="4">
    <source>
        <dbReference type="EMBL" id="BCN92227.1"/>
    </source>
</evidence>